<dbReference type="OrthoDB" id="3028716at2759"/>
<dbReference type="AlphaFoldDB" id="A0A284RQX8"/>
<sequence length="272" mass="30763">MEVWYKEITTPNDFAEGGSEQHLPTMHDALDGLRDMEASVFHSTNYLITQITTCTPFQEKAMLAIFEPFRDAVVDFLNPVIEAWSHVAPVVSYFASLPAPPSSWIAGKYHSMRLNAQSARNCLSNLDAVVASVEAPLLDQLRGPWGLEQLLRVLKWLGTSSTRVDILDSLHQLLLEFRTCCVRTMRYLDVIEQFVVGLHDFFSDEDRVSALNGREEVCMRLHDLSRFATKSLQDAPSHPYMLGLKGSEVSVRSDYKGRGHLREDSTFSRIII</sequence>
<dbReference type="OMA" id="SWIAGKY"/>
<evidence type="ECO:0000313" key="1">
    <source>
        <dbReference type="EMBL" id="SJL11150.1"/>
    </source>
</evidence>
<keyword evidence="2" id="KW-1185">Reference proteome</keyword>
<name>A0A284RQX8_ARMOS</name>
<protein>
    <submittedName>
        <fullName evidence="1">Uncharacterized protein</fullName>
    </submittedName>
</protein>
<accession>A0A284RQX8</accession>
<dbReference type="Proteomes" id="UP000219338">
    <property type="component" value="Unassembled WGS sequence"/>
</dbReference>
<reference evidence="2" key="1">
    <citation type="journal article" date="2017" name="Nat. Ecol. Evol.">
        <title>Genome expansion and lineage-specific genetic innovations in the forest pathogenic fungi Armillaria.</title>
        <authorList>
            <person name="Sipos G."/>
            <person name="Prasanna A.N."/>
            <person name="Walter M.C."/>
            <person name="O'Connor E."/>
            <person name="Balint B."/>
            <person name="Krizsan K."/>
            <person name="Kiss B."/>
            <person name="Hess J."/>
            <person name="Varga T."/>
            <person name="Slot J."/>
            <person name="Riley R."/>
            <person name="Boka B."/>
            <person name="Rigling D."/>
            <person name="Barry K."/>
            <person name="Lee J."/>
            <person name="Mihaltcheva S."/>
            <person name="LaButti K."/>
            <person name="Lipzen A."/>
            <person name="Waldron R."/>
            <person name="Moloney N.M."/>
            <person name="Sperisen C."/>
            <person name="Kredics L."/>
            <person name="Vagvoelgyi C."/>
            <person name="Patrignani A."/>
            <person name="Fitzpatrick D."/>
            <person name="Nagy I."/>
            <person name="Doyle S."/>
            <person name="Anderson J.B."/>
            <person name="Grigoriev I.V."/>
            <person name="Gueldener U."/>
            <person name="Muensterkoetter M."/>
            <person name="Nagy L.G."/>
        </authorList>
    </citation>
    <scope>NUCLEOTIDE SEQUENCE [LARGE SCALE GENOMIC DNA]</scope>
    <source>
        <strain evidence="2">C18/9</strain>
    </source>
</reference>
<dbReference type="EMBL" id="FUEG01000013">
    <property type="protein sequence ID" value="SJL11150.1"/>
    <property type="molecule type" value="Genomic_DNA"/>
</dbReference>
<organism evidence="1 2">
    <name type="scientific">Armillaria ostoyae</name>
    <name type="common">Armillaria root rot fungus</name>
    <dbReference type="NCBI Taxonomy" id="47428"/>
    <lineage>
        <taxon>Eukaryota</taxon>
        <taxon>Fungi</taxon>
        <taxon>Dikarya</taxon>
        <taxon>Basidiomycota</taxon>
        <taxon>Agaricomycotina</taxon>
        <taxon>Agaricomycetes</taxon>
        <taxon>Agaricomycetidae</taxon>
        <taxon>Agaricales</taxon>
        <taxon>Marasmiineae</taxon>
        <taxon>Physalacriaceae</taxon>
        <taxon>Armillaria</taxon>
    </lineage>
</organism>
<gene>
    <name evidence="1" type="ORF">ARMOST_14553</name>
</gene>
<proteinExistence type="predicted"/>
<evidence type="ECO:0000313" key="2">
    <source>
        <dbReference type="Proteomes" id="UP000219338"/>
    </source>
</evidence>